<dbReference type="STRING" id="243090.RB10194"/>
<dbReference type="KEGG" id="rba:RB10194"/>
<proteinExistence type="predicted"/>
<name>Q7UFC9_RHOBA</name>
<reference evidence="1 2" key="1">
    <citation type="journal article" date="2003" name="Proc. Natl. Acad. Sci. U.S.A.">
        <title>Complete genome sequence of the marine planctomycete Pirellula sp. strain 1.</title>
        <authorList>
            <person name="Gloeckner F.O."/>
            <person name="Kube M."/>
            <person name="Bauer M."/>
            <person name="Teeling H."/>
            <person name="Lombardot T."/>
            <person name="Ludwig W."/>
            <person name="Gade D."/>
            <person name="Beck A."/>
            <person name="Borzym K."/>
            <person name="Heitmann K."/>
            <person name="Rabus R."/>
            <person name="Schlesner H."/>
            <person name="Amann R."/>
            <person name="Reinhardt R."/>
        </authorList>
    </citation>
    <scope>NUCLEOTIDE SEQUENCE [LARGE SCALE GENOMIC DNA]</scope>
    <source>
        <strain evidence="2">DSM 10527 / NCIMB 13988 / SH1</strain>
    </source>
</reference>
<dbReference type="EnsemblBacteria" id="CAD78754">
    <property type="protein sequence ID" value="CAD78754"/>
    <property type="gene ID" value="RB10194"/>
</dbReference>
<evidence type="ECO:0000313" key="2">
    <source>
        <dbReference type="Proteomes" id="UP000001025"/>
    </source>
</evidence>
<dbReference type="InParanoid" id="Q7UFC9"/>
<gene>
    <name evidence="1" type="ordered locus">RB10194</name>
</gene>
<accession>Q7UFC9</accession>
<dbReference type="AlphaFoldDB" id="Q7UFC9"/>
<dbReference type="EMBL" id="BX294151">
    <property type="protein sequence ID" value="CAD78754.1"/>
    <property type="molecule type" value="Genomic_DNA"/>
</dbReference>
<dbReference type="HOGENOM" id="CLU_2993709_0_0_0"/>
<keyword evidence="2" id="KW-1185">Reference proteome</keyword>
<protein>
    <submittedName>
        <fullName evidence="1">Uncharacterized protein</fullName>
    </submittedName>
</protein>
<organism evidence="1 2">
    <name type="scientific">Rhodopirellula baltica (strain DSM 10527 / NCIMB 13988 / SH1)</name>
    <dbReference type="NCBI Taxonomy" id="243090"/>
    <lineage>
        <taxon>Bacteria</taxon>
        <taxon>Pseudomonadati</taxon>
        <taxon>Planctomycetota</taxon>
        <taxon>Planctomycetia</taxon>
        <taxon>Pirellulales</taxon>
        <taxon>Pirellulaceae</taxon>
        <taxon>Rhodopirellula</taxon>
    </lineage>
</organism>
<dbReference type="Proteomes" id="UP000001025">
    <property type="component" value="Chromosome"/>
</dbReference>
<evidence type="ECO:0000313" key="1">
    <source>
        <dbReference type="EMBL" id="CAD78754.1"/>
    </source>
</evidence>
<sequence>MDDPKRNQAVDLFRETTDRPSMNDQPASKLVFGSRLGSLGFVWAHCSVGHDEPTHQC</sequence>